<dbReference type="GO" id="GO:0008409">
    <property type="term" value="F:5'-3' exonuclease activity"/>
    <property type="evidence" value="ECO:0007669"/>
    <property type="project" value="TreeGrafter"/>
</dbReference>
<keyword evidence="7 8" id="KW-0464">Manganese</keyword>
<dbReference type="CDD" id="cd22326">
    <property type="entry name" value="FAN1-like"/>
    <property type="match status" value="1"/>
</dbReference>
<dbReference type="InterPro" id="IPR049126">
    <property type="entry name" value="FAN1-like_TPR"/>
</dbReference>
<protein>
    <recommendedName>
        <fullName evidence="8">Fanconi-associated nuclease</fullName>
        <ecNumber evidence="8">3.1.4.1</ecNumber>
    </recommendedName>
</protein>
<dbReference type="EC" id="3.1.4.1" evidence="8"/>
<evidence type="ECO:0000256" key="3">
    <source>
        <dbReference type="ARBA" id="ARBA00022722"/>
    </source>
</evidence>
<dbReference type="Pfam" id="PF21315">
    <property type="entry name" value="FAN1_HTH"/>
    <property type="match status" value="1"/>
</dbReference>
<gene>
    <name evidence="10" type="ORF">WJX81_006116</name>
</gene>
<comment type="similarity">
    <text evidence="2 8">Belongs to the FAN1 family.</text>
</comment>
<dbReference type="PANTHER" id="PTHR15749">
    <property type="entry name" value="FANCONI-ASSOCIATED NUCLEASE 1"/>
    <property type="match status" value="1"/>
</dbReference>
<evidence type="ECO:0000256" key="4">
    <source>
        <dbReference type="ARBA" id="ARBA00022723"/>
    </source>
</evidence>
<keyword evidence="5 8" id="KW-0378">Hydrolase</keyword>
<dbReference type="Pfam" id="PF08774">
    <property type="entry name" value="VRR_NUC"/>
    <property type="match status" value="1"/>
</dbReference>
<comment type="cofactor">
    <cofactor evidence="8">
        <name>Mg(2+)</name>
        <dbReference type="ChEBI" id="CHEBI:18420"/>
    </cofactor>
    <cofactor evidence="8">
        <name>Mn(2+)</name>
        <dbReference type="ChEBI" id="CHEBI:29035"/>
    </cofactor>
</comment>
<dbReference type="AlphaFoldDB" id="A0AAW1QDY4"/>
<dbReference type="InterPro" id="IPR014883">
    <property type="entry name" value="VRR_NUC"/>
</dbReference>
<comment type="function">
    <text evidence="8">Nuclease required for the repair of DNA interstrand cross-links (ICL). Acts as a 5'-3' exonuclease that anchors at a cut end of DNA and cleaves DNA successively at every third nucleotide, allowing to excise an ICL from one strand through flanking incisions.</text>
</comment>
<comment type="subcellular location">
    <subcellularLocation>
        <location evidence="8">Nucleus</location>
    </subcellularLocation>
</comment>
<evidence type="ECO:0000313" key="11">
    <source>
        <dbReference type="Proteomes" id="UP001445335"/>
    </source>
</evidence>
<dbReference type="InterPro" id="IPR011856">
    <property type="entry name" value="tRNA_endonuc-like_dom_sf"/>
</dbReference>
<keyword evidence="8" id="KW-0539">Nucleus</keyword>
<dbReference type="GO" id="GO:0004528">
    <property type="term" value="F:phosphodiesterase I activity"/>
    <property type="evidence" value="ECO:0007669"/>
    <property type="project" value="UniProtKB-EC"/>
</dbReference>
<feature type="domain" description="VRR-NUC" evidence="9">
    <location>
        <begin position="574"/>
        <end position="693"/>
    </location>
</feature>
<dbReference type="Pfam" id="PF21170">
    <property type="entry name" value="FAN1_TPR"/>
    <property type="match status" value="1"/>
</dbReference>
<name>A0AAW1QDY4_9CHLO</name>
<keyword evidence="3 8" id="KW-0540">Nuclease</keyword>
<keyword evidence="11" id="KW-1185">Reference proteome</keyword>
<dbReference type="InterPro" id="IPR049125">
    <property type="entry name" value="FAN1-like_WH"/>
</dbReference>
<dbReference type="GO" id="GO:0046872">
    <property type="term" value="F:metal ion binding"/>
    <property type="evidence" value="ECO:0007669"/>
    <property type="project" value="UniProtKB-KW"/>
</dbReference>
<dbReference type="GO" id="GO:0070336">
    <property type="term" value="F:flap-structured DNA binding"/>
    <property type="evidence" value="ECO:0007669"/>
    <property type="project" value="TreeGrafter"/>
</dbReference>
<evidence type="ECO:0000256" key="8">
    <source>
        <dbReference type="RuleBase" id="RU365033"/>
    </source>
</evidence>
<dbReference type="GO" id="GO:0005634">
    <property type="term" value="C:nucleus"/>
    <property type="evidence" value="ECO:0007669"/>
    <property type="project" value="UniProtKB-SubCell"/>
</dbReference>
<keyword evidence="4 8" id="KW-0479">Metal-binding</keyword>
<reference evidence="10 11" key="1">
    <citation type="journal article" date="2024" name="Nat. Commun.">
        <title>Phylogenomics reveals the evolutionary origins of lichenization in chlorophyte algae.</title>
        <authorList>
            <person name="Puginier C."/>
            <person name="Libourel C."/>
            <person name="Otte J."/>
            <person name="Skaloud P."/>
            <person name="Haon M."/>
            <person name="Grisel S."/>
            <person name="Petersen M."/>
            <person name="Berrin J.G."/>
            <person name="Delaux P.M."/>
            <person name="Dal Grande F."/>
            <person name="Keller J."/>
        </authorList>
    </citation>
    <scope>NUCLEOTIDE SEQUENCE [LARGE SCALE GENOMIC DNA]</scope>
    <source>
        <strain evidence="10 11">SAG 245.80</strain>
    </source>
</reference>
<dbReference type="PANTHER" id="PTHR15749:SF4">
    <property type="entry name" value="FANCONI-ASSOCIATED NUCLEASE 1"/>
    <property type="match status" value="1"/>
</dbReference>
<proteinExistence type="inferred from homology"/>
<dbReference type="GO" id="GO:0017108">
    <property type="term" value="F:5'-flap endonuclease activity"/>
    <property type="evidence" value="ECO:0007669"/>
    <property type="project" value="TreeGrafter"/>
</dbReference>
<organism evidence="10 11">
    <name type="scientific">Elliptochloris bilobata</name>
    <dbReference type="NCBI Taxonomy" id="381761"/>
    <lineage>
        <taxon>Eukaryota</taxon>
        <taxon>Viridiplantae</taxon>
        <taxon>Chlorophyta</taxon>
        <taxon>core chlorophytes</taxon>
        <taxon>Trebouxiophyceae</taxon>
        <taxon>Trebouxiophyceae incertae sedis</taxon>
        <taxon>Elliptochloris clade</taxon>
        <taxon>Elliptochloris</taxon>
    </lineage>
</organism>
<dbReference type="Proteomes" id="UP001445335">
    <property type="component" value="Unassembled WGS sequence"/>
</dbReference>
<sequence length="704" mass="75117">MPALGAAPLRLTLRAWLTGPAASDLGAAERLRAGLAVAAAAAAKHAAGPGARANAGTGEVLRANFLLLCDAVAAADGHLLAEEELCFTAAFRVLPAATQCLFLRLHPRRGPWFRLGSLAYSEVGDAAEAARALADAKLARLLERAGAADVEAAVNVLTAPELAALAARLRLLPAGRTSGNSRPQLLAAIAGALHADPPATGRLRGAKVREELVRAVGPCVRLTPSAAAAARRLQRIFFLHEGHDLSRFLVTDLGTACYPRYRVWRTRPVWRTREALLAYEAALEHAALLDAALEAGNVAAAEAALQPAWAALYAGEHKVPPTPPRPPLTTYPAAPSPLASGAGRGAWPAAPFLRRFSAAWVHVSMATAGVALREKQRRYAEAADLLRLLLGGECCYNRRGEWWVRLSIDTEHLGRPEEALEVAEAALADEHICGGERLDLQRRILRLGKPPRRWRKPAWASTLPRDPPEVRIEGRPIASVLGAKSQFWSADGSAVGVEQLALLHYATEAAGGWRGMHCEGGVWATLFGLLLWPALFAAVPDALRSSFQTSPLDLSTPGFYLNRQAIIEARLAEVAAGAAPALLREAWAAHHGVMCVGVNWERQGVEELVEIADCVGGSSLAGVMRLLAQDHAGWAGGMPDLLLWKRGESTEDLGSARLAEVKGPRDALSQQQRAWLAALASAGLHVEVLKVVEPGTAVRKHRRR</sequence>
<evidence type="ECO:0000256" key="6">
    <source>
        <dbReference type="ARBA" id="ARBA00022842"/>
    </source>
</evidence>
<evidence type="ECO:0000256" key="5">
    <source>
        <dbReference type="ARBA" id="ARBA00022801"/>
    </source>
</evidence>
<accession>A0AAW1QDY4</accession>
<comment type="caution">
    <text evidence="10">The sequence shown here is derived from an EMBL/GenBank/DDBJ whole genome shotgun (WGS) entry which is preliminary data.</text>
</comment>
<evidence type="ECO:0000256" key="2">
    <source>
        <dbReference type="ARBA" id="ARBA00005533"/>
    </source>
</evidence>
<comment type="catalytic activity">
    <reaction evidence="1 8">
        <text>Hydrolytically removes 5'-nucleotides successively from the 3'-hydroxy termini of 3'-hydroxy-terminated oligonucleotides.</text>
        <dbReference type="EC" id="3.1.4.1"/>
    </reaction>
</comment>
<evidence type="ECO:0000313" key="10">
    <source>
        <dbReference type="EMBL" id="KAK9819580.1"/>
    </source>
</evidence>
<keyword evidence="8" id="KW-0234">DNA repair</keyword>
<dbReference type="Gene3D" id="3.40.1350.10">
    <property type="match status" value="1"/>
</dbReference>
<keyword evidence="8" id="KW-0227">DNA damage</keyword>
<evidence type="ECO:0000256" key="7">
    <source>
        <dbReference type="ARBA" id="ARBA00023211"/>
    </source>
</evidence>
<dbReference type="GO" id="GO:0036297">
    <property type="term" value="P:interstrand cross-link repair"/>
    <property type="evidence" value="ECO:0007669"/>
    <property type="project" value="InterPro"/>
</dbReference>
<evidence type="ECO:0000256" key="1">
    <source>
        <dbReference type="ARBA" id="ARBA00000983"/>
    </source>
</evidence>
<evidence type="ECO:0000259" key="9">
    <source>
        <dbReference type="SMART" id="SM00990"/>
    </source>
</evidence>
<keyword evidence="6 8" id="KW-0460">Magnesium</keyword>
<dbReference type="InterPro" id="IPR033315">
    <property type="entry name" value="Fan1-like"/>
</dbReference>
<dbReference type="SMART" id="SM00990">
    <property type="entry name" value="VRR_NUC"/>
    <property type="match status" value="1"/>
</dbReference>
<dbReference type="InterPro" id="IPR049132">
    <property type="entry name" value="FAN1-like_euk"/>
</dbReference>
<dbReference type="EMBL" id="JALJOU010000116">
    <property type="protein sequence ID" value="KAK9819580.1"/>
    <property type="molecule type" value="Genomic_DNA"/>
</dbReference>